<dbReference type="AlphaFoldDB" id="A0A6G1KP60"/>
<evidence type="ECO:0000313" key="3">
    <source>
        <dbReference type="Proteomes" id="UP000799428"/>
    </source>
</evidence>
<sequence length="332" mass="37300">MPFFNFGSKAPLEKPKDANATLDFQQIIYLSMSYRTDRQDALSLIAARAGLKFTMIPGVTTDQIHAKAFPPHIGPNNMAGKAWVGVWRAHANVWRHIIDNDIQSALIIEDDVDFDVNIKQIMGNFNWQLRFNNTIRWGNKVERGWEENCPYGCDWDDLFVGQCGGSPNPKRLDLHQVIPDPHSPDANSIHPWWKKEFISTWNQTDSANIRVIAPTYDPICLMGYAVTRLGAMRLLYLIGGWMPFGNPIDNEVAWKNAEGKVNGYTLSPPAFVAWRVGGAQDSDNNAKIAGQALSTLGNAAGTSVGIKTSIRKSLDGFFKKNYWEDMKDELRK</sequence>
<gene>
    <name evidence="2" type="ORF">K504DRAFT_473242</name>
</gene>
<dbReference type="Pfam" id="PF01755">
    <property type="entry name" value="Glyco_transf_25"/>
    <property type="match status" value="1"/>
</dbReference>
<dbReference type="OrthoDB" id="47375at2759"/>
<feature type="domain" description="Glycosyl transferase family 25" evidence="1">
    <location>
        <begin position="29"/>
        <end position="142"/>
    </location>
</feature>
<accession>A0A6G1KP60</accession>
<organism evidence="2 3">
    <name type="scientific">Pleomassaria siparia CBS 279.74</name>
    <dbReference type="NCBI Taxonomy" id="1314801"/>
    <lineage>
        <taxon>Eukaryota</taxon>
        <taxon>Fungi</taxon>
        <taxon>Dikarya</taxon>
        <taxon>Ascomycota</taxon>
        <taxon>Pezizomycotina</taxon>
        <taxon>Dothideomycetes</taxon>
        <taxon>Pleosporomycetidae</taxon>
        <taxon>Pleosporales</taxon>
        <taxon>Pleomassariaceae</taxon>
        <taxon>Pleomassaria</taxon>
    </lineage>
</organism>
<name>A0A6G1KP60_9PLEO</name>
<dbReference type="EMBL" id="MU005765">
    <property type="protein sequence ID" value="KAF2714117.1"/>
    <property type="molecule type" value="Genomic_DNA"/>
</dbReference>
<keyword evidence="3" id="KW-1185">Reference proteome</keyword>
<dbReference type="CDD" id="cd06532">
    <property type="entry name" value="Glyco_transf_25"/>
    <property type="match status" value="1"/>
</dbReference>
<proteinExistence type="predicted"/>
<evidence type="ECO:0000313" key="2">
    <source>
        <dbReference type="EMBL" id="KAF2714117.1"/>
    </source>
</evidence>
<dbReference type="GO" id="GO:0016740">
    <property type="term" value="F:transferase activity"/>
    <property type="evidence" value="ECO:0007669"/>
    <property type="project" value="UniProtKB-KW"/>
</dbReference>
<dbReference type="InterPro" id="IPR002654">
    <property type="entry name" value="Glyco_trans_25"/>
</dbReference>
<keyword evidence="2" id="KW-0808">Transferase</keyword>
<protein>
    <submittedName>
        <fullName evidence="2">Glycosyltransferase family 25 protein</fullName>
    </submittedName>
</protein>
<reference evidence="2" key="1">
    <citation type="journal article" date="2020" name="Stud. Mycol.">
        <title>101 Dothideomycetes genomes: a test case for predicting lifestyles and emergence of pathogens.</title>
        <authorList>
            <person name="Haridas S."/>
            <person name="Albert R."/>
            <person name="Binder M."/>
            <person name="Bloem J."/>
            <person name="Labutti K."/>
            <person name="Salamov A."/>
            <person name="Andreopoulos B."/>
            <person name="Baker S."/>
            <person name="Barry K."/>
            <person name="Bills G."/>
            <person name="Bluhm B."/>
            <person name="Cannon C."/>
            <person name="Castanera R."/>
            <person name="Culley D."/>
            <person name="Daum C."/>
            <person name="Ezra D."/>
            <person name="Gonzalez J."/>
            <person name="Henrissat B."/>
            <person name="Kuo A."/>
            <person name="Liang C."/>
            <person name="Lipzen A."/>
            <person name="Lutzoni F."/>
            <person name="Magnuson J."/>
            <person name="Mondo S."/>
            <person name="Nolan M."/>
            <person name="Ohm R."/>
            <person name="Pangilinan J."/>
            <person name="Park H.-J."/>
            <person name="Ramirez L."/>
            <person name="Alfaro M."/>
            <person name="Sun H."/>
            <person name="Tritt A."/>
            <person name="Yoshinaga Y."/>
            <person name="Zwiers L.-H."/>
            <person name="Turgeon B."/>
            <person name="Goodwin S."/>
            <person name="Spatafora J."/>
            <person name="Crous P."/>
            <person name="Grigoriev I."/>
        </authorList>
    </citation>
    <scope>NUCLEOTIDE SEQUENCE</scope>
    <source>
        <strain evidence="2">CBS 279.74</strain>
    </source>
</reference>
<evidence type="ECO:0000259" key="1">
    <source>
        <dbReference type="Pfam" id="PF01755"/>
    </source>
</evidence>
<dbReference type="Proteomes" id="UP000799428">
    <property type="component" value="Unassembled WGS sequence"/>
</dbReference>